<comment type="cofactor">
    <cofactor evidence="1">
        <name>Mn(2+)</name>
        <dbReference type="ChEBI" id="CHEBI:29035"/>
    </cofactor>
</comment>
<dbReference type="NCBIfam" id="NF004556">
    <property type="entry name" value="PRK05899.2-2"/>
    <property type="match status" value="1"/>
</dbReference>
<evidence type="ECO:0000256" key="5">
    <source>
        <dbReference type="ARBA" id="ARBA00011738"/>
    </source>
</evidence>
<evidence type="ECO:0000256" key="8">
    <source>
        <dbReference type="ARBA" id="ARBA00022842"/>
    </source>
</evidence>
<gene>
    <name evidence="11" type="ordered locus">Calni_0419</name>
</gene>
<dbReference type="InterPro" id="IPR009014">
    <property type="entry name" value="Transketo_C/PFOR_II"/>
</dbReference>
<dbReference type="InterPro" id="IPR049557">
    <property type="entry name" value="Transketolase_CS"/>
</dbReference>
<keyword evidence="9" id="KW-0786">Thiamine pyrophosphate</keyword>
<dbReference type="AlphaFoldDB" id="E4TEK6"/>
<dbReference type="GO" id="GO:0019682">
    <property type="term" value="P:glyceraldehyde-3-phosphate metabolic process"/>
    <property type="evidence" value="ECO:0007669"/>
    <property type="project" value="UniProtKB-ARBA"/>
</dbReference>
<protein>
    <submittedName>
        <fullName evidence="11">Transketolase domain-containing protein</fullName>
    </submittedName>
</protein>
<dbReference type="PANTHER" id="PTHR43825:SF1">
    <property type="entry name" value="TRANSKETOLASE-LIKE PYRIMIDINE-BINDING DOMAIN-CONTAINING PROTEIN"/>
    <property type="match status" value="1"/>
</dbReference>
<proteinExistence type="inferred from homology"/>
<evidence type="ECO:0000256" key="1">
    <source>
        <dbReference type="ARBA" id="ARBA00001936"/>
    </source>
</evidence>
<dbReference type="SUPFAM" id="SSF52922">
    <property type="entry name" value="TK C-terminal domain-like"/>
    <property type="match status" value="1"/>
</dbReference>
<dbReference type="GO" id="GO:0005737">
    <property type="term" value="C:cytoplasm"/>
    <property type="evidence" value="ECO:0007669"/>
    <property type="project" value="UniProtKB-ARBA"/>
</dbReference>
<sequence>MEINQIEKVLSNKNELLSATNKCRGDILKMTTLAQSGHPGGSLSAIDMLYSIYLVANIDPKNPYNPDRDRIVISNGHISPAVYSTLGNLGFFDIDEAIATFRLAGSIFEGHIERSIPGVEWTTGNLGQGLSAACGMAVAGRVKGIQYDIFVVMGDGEHQKGQISEARRFAVKYNLKNITVFIDYNKLQISGDISRVMPQNIKDEYIADGWVVLEIDGHNFDEILNAIKMSKNIDRPTMVLARTTMGKNVSFMENIADYHGKPLTEGQLDEALKELGIENNLQYYKDIRSKFVADVSKHTFYRDDLKIDIGMSKIYNTDASLDNRTAFGNAITDIVQLNEDRIAVFDCDLASSVKTDKVEKEFPKNFFQSGIQEHHTATMAGAASVNGVVSVFADFGVFGVDETYNQQRLNDINHTNLKVVTTHVGIDVGEDGRTHQCLDYVGAMRNLYGFKVIVPADPNQTDKAVRFAVKEYGNFLIAMGRSKTPVLADEDGKPFYGENYKFEYGTGDILRDGSIPLITYGAMTLYALKVRELLSGKFDIAVLVFSTPLAPDMELLKRYSGKGVVFVYEDHNRFTGLGAILSQKICAEGAKVKVVTFGADYYPYSGKPADVLKLMGLDPSTVAHKIAENLSK</sequence>
<dbReference type="PROSITE" id="PS00801">
    <property type="entry name" value="TRANSKETOLASE_1"/>
    <property type="match status" value="1"/>
</dbReference>
<accession>E4TEK6</accession>
<organism evidence="11 12">
    <name type="scientific">Calditerrivibrio nitroreducens (strain DSM 19672 / NBRC 101217 / Yu37-1)</name>
    <dbReference type="NCBI Taxonomy" id="768670"/>
    <lineage>
        <taxon>Bacteria</taxon>
        <taxon>Pseudomonadati</taxon>
        <taxon>Deferribacterota</taxon>
        <taxon>Deferribacteres</taxon>
        <taxon>Deferribacterales</taxon>
        <taxon>Calditerrivibrionaceae</taxon>
    </lineage>
</organism>
<dbReference type="InterPro" id="IPR005474">
    <property type="entry name" value="Transketolase_N"/>
</dbReference>
<dbReference type="eggNOG" id="COG0021">
    <property type="taxonomic scope" value="Bacteria"/>
</dbReference>
<evidence type="ECO:0000256" key="6">
    <source>
        <dbReference type="ARBA" id="ARBA00022679"/>
    </source>
</evidence>
<dbReference type="RefSeq" id="WP_013450548.1">
    <property type="nucleotide sequence ID" value="NC_014758.1"/>
</dbReference>
<dbReference type="Pfam" id="PF02779">
    <property type="entry name" value="Transket_pyr"/>
    <property type="match status" value="1"/>
</dbReference>
<evidence type="ECO:0000259" key="10">
    <source>
        <dbReference type="SMART" id="SM00861"/>
    </source>
</evidence>
<dbReference type="GO" id="GO:0016744">
    <property type="term" value="F:transketolase or transaldolase activity"/>
    <property type="evidence" value="ECO:0007669"/>
    <property type="project" value="UniProtKB-ARBA"/>
</dbReference>
<dbReference type="InterPro" id="IPR029061">
    <property type="entry name" value="THDP-binding"/>
</dbReference>
<dbReference type="STRING" id="768670.Calni_0419"/>
<keyword evidence="6" id="KW-0808">Transferase</keyword>
<dbReference type="Gene3D" id="3.40.50.970">
    <property type="match status" value="2"/>
</dbReference>
<dbReference type="CDD" id="cd07033">
    <property type="entry name" value="TPP_PYR_DXS_TK_like"/>
    <property type="match status" value="1"/>
</dbReference>
<reference key="1">
    <citation type="submission" date="2010-11" db="EMBL/GenBank/DDBJ databases">
        <title>The complete genome of chromosome of Calditerrivibrio nitroreducens DSM 19672.</title>
        <authorList>
            <consortium name="US DOE Joint Genome Institute (JGI-PGF)"/>
            <person name="Lucas S."/>
            <person name="Copeland A."/>
            <person name="Lapidus A."/>
            <person name="Bruce D."/>
            <person name="Goodwin L."/>
            <person name="Pitluck S."/>
            <person name="Kyrpides N."/>
            <person name="Mavromatis K."/>
            <person name="Ivanova N."/>
            <person name="Mikhailova N."/>
            <person name="Zeytun A."/>
            <person name="Brettin T."/>
            <person name="Detter J.C."/>
            <person name="Tapia R."/>
            <person name="Han C."/>
            <person name="Land M."/>
            <person name="Hauser L."/>
            <person name="Markowitz V."/>
            <person name="Cheng J.-F."/>
            <person name="Hugenholtz P."/>
            <person name="Woyke T."/>
            <person name="Wu D."/>
            <person name="Spring S."/>
            <person name="Schroeder M."/>
            <person name="Brambilla E."/>
            <person name="Klenk H.-P."/>
            <person name="Eisen J.A."/>
        </authorList>
    </citation>
    <scope>NUCLEOTIDE SEQUENCE [LARGE SCALE GENOMIC DNA]</scope>
    <source>
        <strain>DSM 19672</strain>
    </source>
</reference>
<dbReference type="Pfam" id="PF00456">
    <property type="entry name" value="Transketolase_N"/>
    <property type="match status" value="1"/>
</dbReference>
<dbReference type="InterPro" id="IPR033248">
    <property type="entry name" value="Transketolase_C"/>
</dbReference>
<dbReference type="Pfam" id="PF02780">
    <property type="entry name" value="Transketolase_C"/>
    <property type="match status" value="1"/>
</dbReference>
<comment type="cofactor">
    <cofactor evidence="2">
        <name>Mg(2+)</name>
        <dbReference type="ChEBI" id="CHEBI:18420"/>
    </cofactor>
</comment>
<dbReference type="SMART" id="SM00861">
    <property type="entry name" value="Transket_pyr"/>
    <property type="match status" value="1"/>
</dbReference>
<evidence type="ECO:0000256" key="9">
    <source>
        <dbReference type="ARBA" id="ARBA00023052"/>
    </source>
</evidence>
<keyword evidence="12" id="KW-1185">Reference proteome</keyword>
<comment type="similarity">
    <text evidence="4">Belongs to the transketolase family.</text>
</comment>
<evidence type="ECO:0000256" key="4">
    <source>
        <dbReference type="ARBA" id="ARBA00007131"/>
    </source>
</evidence>
<dbReference type="SUPFAM" id="SSF52518">
    <property type="entry name" value="Thiamin diphosphate-binding fold (THDP-binding)"/>
    <property type="match status" value="2"/>
</dbReference>
<keyword evidence="7" id="KW-0479">Metal-binding</keyword>
<dbReference type="InterPro" id="IPR051157">
    <property type="entry name" value="PDH/Transketolase"/>
</dbReference>
<evidence type="ECO:0000313" key="11">
    <source>
        <dbReference type="EMBL" id="ADR18332.1"/>
    </source>
</evidence>
<feature type="domain" description="Transketolase-like pyrimidine-binding" evidence="10">
    <location>
        <begin position="321"/>
        <end position="486"/>
    </location>
</feature>
<dbReference type="FunFam" id="3.40.50.970:FF:000129">
    <property type="entry name" value="Transketolase"/>
    <property type="match status" value="1"/>
</dbReference>
<name>E4TEK6_CALNY</name>
<dbReference type="Gene3D" id="3.40.50.920">
    <property type="match status" value="1"/>
</dbReference>
<dbReference type="HOGENOM" id="CLU_009227_3_1_0"/>
<evidence type="ECO:0000256" key="2">
    <source>
        <dbReference type="ARBA" id="ARBA00001946"/>
    </source>
</evidence>
<comment type="subunit">
    <text evidence="5">Homodimer.</text>
</comment>
<dbReference type="EMBL" id="CP002347">
    <property type="protein sequence ID" value="ADR18332.1"/>
    <property type="molecule type" value="Genomic_DNA"/>
</dbReference>
<dbReference type="Proteomes" id="UP000007039">
    <property type="component" value="Chromosome"/>
</dbReference>
<evidence type="ECO:0000313" key="12">
    <source>
        <dbReference type="Proteomes" id="UP000007039"/>
    </source>
</evidence>
<comment type="cofactor">
    <cofactor evidence="3">
        <name>thiamine diphosphate</name>
        <dbReference type="ChEBI" id="CHEBI:58937"/>
    </cofactor>
</comment>
<dbReference type="GO" id="GO:0046872">
    <property type="term" value="F:metal ion binding"/>
    <property type="evidence" value="ECO:0007669"/>
    <property type="project" value="UniProtKB-KW"/>
</dbReference>
<evidence type="ECO:0000256" key="7">
    <source>
        <dbReference type="ARBA" id="ARBA00022723"/>
    </source>
</evidence>
<keyword evidence="8" id="KW-0460">Magnesium</keyword>
<evidence type="ECO:0000256" key="3">
    <source>
        <dbReference type="ARBA" id="ARBA00001964"/>
    </source>
</evidence>
<reference evidence="11 12" key="2">
    <citation type="journal article" date="2011" name="Stand. Genomic Sci.">
        <title>Complete genome sequence of Calditerrivibrio nitroreducens type strain (Yu37-1).</title>
        <authorList>
            <person name="Pitluck S."/>
            <person name="Sikorski J."/>
            <person name="Zeytun A."/>
            <person name="Lapidus A."/>
            <person name="Nolan M."/>
            <person name="Lucas S."/>
            <person name="Hammon N."/>
            <person name="Deshpande S."/>
            <person name="Cheng J.F."/>
            <person name="Tapia R."/>
            <person name="Han C."/>
            <person name="Goodwin L."/>
            <person name="Liolios K."/>
            <person name="Pagani I."/>
            <person name="Ivanova N."/>
            <person name="Mavromatis K."/>
            <person name="Pati A."/>
            <person name="Chen A."/>
            <person name="Palaniappan K."/>
            <person name="Hauser L."/>
            <person name="Chang Y.J."/>
            <person name="Jeffries C.D."/>
            <person name="Detter J.C."/>
            <person name="Brambilla E."/>
            <person name="Djao O.D."/>
            <person name="Rohde M."/>
            <person name="Spring S."/>
            <person name="Goker M."/>
            <person name="Woyke T."/>
            <person name="Bristow J."/>
            <person name="Eisen J.A."/>
            <person name="Markowitz V."/>
            <person name="Hugenholtz P."/>
            <person name="Kyrpides N.C."/>
            <person name="Klenk H.P."/>
            <person name="Land M."/>
        </authorList>
    </citation>
    <scope>NUCLEOTIDE SEQUENCE [LARGE SCALE GENOMIC DNA]</scope>
    <source>
        <strain evidence="12">DSM 19672 / NBRC 101217 / Yu37-1</strain>
    </source>
</reference>
<dbReference type="PANTHER" id="PTHR43825">
    <property type="entry name" value="PYRUVATE DEHYDROGENASE E1 COMPONENT"/>
    <property type="match status" value="1"/>
</dbReference>
<dbReference type="InterPro" id="IPR005475">
    <property type="entry name" value="Transketolase-like_Pyr-bd"/>
</dbReference>
<dbReference type="CDD" id="cd02012">
    <property type="entry name" value="TPP_TK"/>
    <property type="match status" value="1"/>
</dbReference>
<dbReference type="KEGG" id="cni:Calni_0419"/>